<dbReference type="GO" id="GO:0003677">
    <property type="term" value="F:DNA binding"/>
    <property type="evidence" value="ECO:0007669"/>
    <property type="project" value="InterPro"/>
</dbReference>
<proteinExistence type="predicted"/>
<name>A0A5J4QWU0_9ZZZZ</name>
<dbReference type="PANTHER" id="PTHR34585">
    <property type="match status" value="1"/>
</dbReference>
<organism evidence="2">
    <name type="scientific">termite gut metagenome</name>
    <dbReference type="NCBI Taxonomy" id="433724"/>
    <lineage>
        <taxon>unclassified sequences</taxon>
        <taxon>metagenomes</taxon>
        <taxon>organismal metagenomes</taxon>
    </lineage>
</organism>
<dbReference type="NCBIfam" id="TIGR01764">
    <property type="entry name" value="excise"/>
    <property type="match status" value="1"/>
</dbReference>
<protein>
    <recommendedName>
        <fullName evidence="1">Helix-turn-helix domain-containing protein</fullName>
    </recommendedName>
</protein>
<dbReference type="PANTHER" id="PTHR34585:SF22">
    <property type="entry name" value="HELIX-TURN-HELIX DOMAIN-CONTAINING PROTEIN"/>
    <property type="match status" value="1"/>
</dbReference>
<dbReference type="InterPro" id="IPR009061">
    <property type="entry name" value="DNA-bd_dom_put_sf"/>
</dbReference>
<evidence type="ECO:0000313" key="2">
    <source>
        <dbReference type="EMBL" id="KAA6326326.1"/>
    </source>
</evidence>
<feature type="domain" description="Helix-turn-helix" evidence="1">
    <location>
        <begin position="45"/>
        <end position="91"/>
    </location>
</feature>
<dbReference type="SUPFAM" id="SSF46955">
    <property type="entry name" value="Putative DNA-binding domain"/>
    <property type="match status" value="1"/>
</dbReference>
<gene>
    <name evidence="2" type="ORF">EZS27_024557</name>
</gene>
<comment type="caution">
    <text evidence="2">The sequence shown here is derived from an EMBL/GenBank/DDBJ whole genome shotgun (WGS) entry which is preliminary data.</text>
</comment>
<sequence length="103" mass="11863">MKQKTIFMIADPSEWVGKLKTEMQDAVHSELDALNKQKKQQPDEYLTSKEVCERLRCSSSTLRRRTNKGDLRVYAFGRKHLYKSTDVEAALIQLTTKGGCYGY</sequence>
<evidence type="ECO:0000259" key="1">
    <source>
        <dbReference type="Pfam" id="PF12728"/>
    </source>
</evidence>
<dbReference type="AlphaFoldDB" id="A0A5J4QWU0"/>
<reference evidence="2" key="1">
    <citation type="submission" date="2019-03" db="EMBL/GenBank/DDBJ databases">
        <title>Single cell metagenomics reveals metabolic interactions within the superorganism composed of flagellate Streblomastix strix and complex community of Bacteroidetes bacteria on its surface.</title>
        <authorList>
            <person name="Treitli S.C."/>
            <person name="Kolisko M."/>
            <person name="Husnik F."/>
            <person name="Keeling P."/>
            <person name="Hampl V."/>
        </authorList>
    </citation>
    <scope>NUCLEOTIDE SEQUENCE</scope>
    <source>
        <strain evidence="2">STM</strain>
    </source>
</reference>
<dbReference type="InterPro" id="IPR010093">
    <property type="entry name" value="SinI_DNA-bd"/>
</dbReference>
<dbReference type="EMBL" id="SNRY01002187">
    <property type="protein sequence ID" value="KAA6326326.1"/>
    <property type="molecule type" value="Genomic_DNA"/>
</dbReference>
<dbReference type="Pfam" id="PF12728">
    <property type="entry name" value="HTH_17"/>
    <property type="match status" value="1"/>
</dbReference>
<accession>A0A5J4QWU0</accession>
<dbReference type="InterPro" id="IPR041657">
    <property type="entry name" value="HTH_17"/>
</dbReference>